<feature type="signal peptide" evidence="1">
    <location>
        <begin position="1"/>
        <end position="21"/>
    </location>
</feature>
<dbReference type="Gene3D" id="2.80.10.50">
    <property type="match status" value="1"/>
</dbReference>
<sequence length="164" mass="17370">MIAALSAVVLGVLGTTGAAHAAGEPWLSSGLWGSGSGYSTIRFAGTDKCFDAALEDIGEDGGKVQIWTCGLGGDEQLWAPEYHEEWGGTVVRNKANGKCLDVALEEIDLEGGKVQLYECTGNIEQLWRFDTHSGDLFLESKAVKGRFGAPSLTDGAQIGLYQKS</sequence>
<evidence type="ECO:0000259" key="2">
    <source>
        <dbReference type="SMART" id="SM00458"/>
    </source>
</evidence>
<comment type="caution">
    <text evidence="3">The sequence shown here is derived from an EMBL/GenBank/DDBJ whole genome shotgun (WGS) entry which is preliminary data.</text>
</comment>
<dbReference type="CDD" id="cd00161">
    <property type="entry name" value="beta-trefoil_Ricin-like"/>
    <property type="match status" value="1"/>
</dbReference>
<evidence type="ECO:0000313" key="3">
    <source>
        <dbReference type="EMBL" id="KJK45418.1"/>
    </source>
</evidence>
<keyword evidence="1" id="KW-0732">Signal</keyword>
<dbReference type="InterPro" id="IPR000772">
    <property type="entry name" value="Ricin_B_lectin"/>
</dbReference>
<gene>
    <name evidence="3" type="ORF">UK23_26215</name>
</gene>
<proteinExistence type="predicted"/>
<name>A0A0F0GVI4_LENAE</name>
<dbReference type="SMART" id="SM00458">
    <property type="entry name" value="RICIN"/>
    <property type="match status" value="1"/>
</dbReference>
<dbReference type="Pfam" id="PF14200">
    <property type="entry name" value="RicinB_lectin_2"/>
    <property type="match status" value="1"/>
</dbReference>
<evidence type="ECO:0000313" key="4">
    <source>
        <dbReference type="Proteomes" id="UP000033393"/>
    </source>
</evidence>
<accession>A0A0F0GVI4</accession>
<feature type="domain" description="Ricin B lectin" evidence="2">
    <location>
        <begin position="38"/>
        <end position="161"/>
    </location>
</feature>
<dbReference type="AlphaFoldDB" id="A0A0F0GVI4"/>
<dbReference type="PATRIC" id="fig|68170.10.peg.6509"/>
<protein>
    <recommendedName>
        <fullName evidence="2">Ricin B lectin domain-containing protein</fullName>
    </recommendedName>
</protein>
<feature type="chain" id="PRO_5002441506" description="Ricin B lectin domain-containing protein" evidence="1">
    <location>
        <begin position="22"/>
        <end position="164"/>
    </location>
</feature>
<reference evidence="3 4" key="1">
    <citation type="submission" date="2015-02" db="EMBL/GenBank/DDBJ databases">
        <authorList>
            <person name="Ju K.-S."/>
            <person name="Doroghazi J.R."/>
            <person name="Metcalf W."/>
        </authorList>
    </citation>
    <scope>NUCLEOTIDE SEQUENCE [LARGE SCALE GENOMIC DNA]</scope>
    <source>
        <strain evidence="3 4">NRRL B-16140</strain>
    </source>
</reference>
<dbReference type="EMBL" id="JYJG01000212">
    <property type="protein sequence ID" value="KJK45418.1"/>
    <property type="molecule type" value="Genomic_DNA"/>
</dbReference>
<organism evidence="3 4">
    <name type="scientific">Lentzea aerocolonigenes</name>
    <name type="common">Lechevalieria aerocolonigenes</name>
    <name type="synonym">Saccharothrix aerocolonigenes</name>
    <dbReference type="NCBI Taxonomy" id="68170"/>
    <lineage>
        <taxon>Bacteria</taxon>
        <taxon>Bacillati</taxon>
        <taxon>Actinomycetota</taxon>
        <taxon>Actinomycetes</taxon>
        <taxon>Pseudonocardiales</taxon>
        <taxon>Pseudonocardiaceae</taxon>
        <taxon>Lentzea</taxon>
    </lineage>
</organism>
<evidence type="ECO:0000256" key="1">
    <source>
        <dbReference type="SAM" id="SignalP"/>
    </source>
</evidence>
<dbReference type="PROSITE" id="PS50231">
    <property type="entry name" value="RICIN_B_LECTIN"/>
    <property type="match status" value="1"/>
</dbReference>
<dbReference type="Proteomes" id="UP000033393">
    <property type="component" value="Unassembled WGS sequence"/>
</dbReference>
<dbReference type="SUPFAM" id="SSF50370">
    <property type="entry name" value="Ricin B-like lectins"/>
    <property type="match status" value="1"/>
</dbReference>
<keyword evidence="4" id="KW-1185">Reference proteome</keyword>
<dbReference type="InterPro" id="IPR035992">
    <property type="entry name" value="Ricin_B-like_lectins"/>
</dbReference>